<dbReference type="GO" id="GO:1902977">
    <property type="term" value="P:mitotic DNA replication preinitiation complex assembly"/>
    <property type="evidence" value="ECO:0007669"/>
    <property type="project" value="TreeGrafter"/>
</dbReference>
<dbReference type="OrthoDB" id="8775810at2759"/>
<dbReference type="PANTHER" id="PTHR28124">
    <property type="entry name" value="DNA REPLICATION REGULATOR SLD2"/>
    <property type="match status" value="1"/>
</dbReference>
<feature type="region of interest" description="Disordered" evidence="9">
    <location>
        <begin position="65"/>
        <end position="116"/>
    </location>
</feature>
<evidence type="ECO:0000256" key="6">
    <source>
        <dbReference type="ARBA" id="ARBA00023306"/>
    </source>
</evidence>
<evidence type="ECO:0000256" key="8">
    <source>
        <dbReference type="RuleBase" id="RU367067"/>
    </source>
</evidence>
<dbReference type="Gene3D" id="1.10.10.1460">
    <property type="match status" value="1"/>
</dbReference>
<keyword evidence="11" id="KW-1185">Reference proteome</keyword>
<evidence type="ECO:0000256" key="1">
    <source>
        <dbReference type="ARBA" id="ARBA00004123"/>
    </source>
</evidence>
<feature type="compositionally biased region" description="Acidic residues" evidence="9">
    <location>
        <begin position="407"/>
        <end position="419"/>
    </location>
</feature>
<proteinExistence type="inferred from homology"/>
<feature type="compositionally biased region" description="Basic and acidic residues" evidence="9">
    <location>
        <begin position="420"/>
        <end position="434"/>
    </location>
</feature>
<evidence type="ECO:0000256" key="2">
    <source>
        <dbReference type="ARBA" id="ARBA00007276"/>
    </source>
</evidence>
<reference evidence="10 11" key="1">
    <citation type="journal article" date="2018" name="PLoS Pathog.">
        <title>Evolution of structural diversity of trichothecenes, a family of toxins produced by plant pathogenic and entomopathogenic fungi.</title>
        <authorList>
            <person name="Proctor R.H."/>
            <person name="McCormick S.P."/>
            <person name="Kim H.S."/>
            <person name="Cardoza R.E."/>
            <person name="Stanley A.M."/>
            <person name="Lindo L."/>
            <person name="Kelly A."/>
            <person name="Brown D.W."/>
            <person name="Lee T."/>
            <person name="Vaughan M.M."/>
            <person name="Alexander N.J."/>
            <person name="Busman M."/>
            <person name="Gutierrez S."/>
        </authorList>
    </citation>
    <scope>NUCLEOTIDE SEQUENCE [LARGE SCALE GENOMIC DNA]</scope>
    <source>
        <strain evidence="10 11">IBT 40837</strain>
    </source>
</reference>
<name>A0A395NPK7_TRIAR</name>
<comment type="function">
    <text evidence="7 8">Has a role in the initiation of DNA replication. Required at S-phase checkpoint.</text>
</comment>
<dbReference type="CDD" id="cd22289">
    <property type="entry name" value="RecQL4_SLD2_NTD"/>
    <property type="match status" value="1"/>
</dbReference>
<comment type="caution">
    <text evidence="10">The sequence shown here is derived from an EMBL/GenBank/DDBJ whole genome shotgun (WGS) entry which is preliminary data.</text>
</comment>
<comment type="subcellular location">
    <subcellularLocation>
        <location evidence="1 8">Nucleus</location>
    </subcellularLocation>
</comment>
<feature type="compositionally biased region" description="Low complexity" evidence="9">
    <location>
        <begin position="296"/>
        <end position="312"/>
    </location>
</feature>
<evidence type="ECO:0000256" key="9">
    <source>
        <dbReference type="SAM" id="MobiDB-lite"/>
    </source>
</evidence>
<feature type="compositionally biased region" description="Basic residues" evidence="9">
    <location>
        <begin position="351"/>
        <end position="374"/>
    </location>
</feature>
<dbReference type="InterPro" id="IPR040203">
    <property type="entry name" value="Sld2"/>
</dbReference>
<evidence type="ECO:0000256" key="3">
    <source>
        <dbReference type="ARBA" id="ARBA00018363"/>
    </source>
</evidence>
<evidence type="ECO:0000256" key="5">
    <source>
        <dbReference type="ARBA" id="ARBA00023242"/>
    </source>
</evidence>
<dbReference type="GO" id="GO:0000727">
    <property type="term" value="P:double-strand break repair via break-induced replication"/>
    <property type="evidence" value="ECO:0007669"/>
    <property type="project" value="TreeGrafter"/>
</dbReference>
<dbReference type="Pfam" id="PF11719">
    <property type="entry name" value="Drc1-Sld2"/>
    <property type="match status" value="1"/>
</dbReference>
<feature type="compositionally biased region" description="Acidic residues" evidence="9">
    <location>
        <begin position="382"/>
        <end position="392"/>
    </location>
</feature>
<dbReference type="FunFam" id="1.10.10.1460:FF:000001">
    <property type="entry name" value="DNA replication regulator Sld2"/>
    <property type="match status" value="1"/>
</dbReference>
<keyword evidence="6 8" id="KW-0131">Cell cycle</keyword>
<feature type="compositionally biased region" description="Acidic residues" evidence="9">
    <location>
        <begin position="329"/>
        <end position="341"/>
    </location>
</feature>
<dbReference type="InterPro" id="IPR021110">
    <property type="entry name" value="DNA_rep_checkpnt_protein"/>
</dbReference>
<evidence type="ECO:0000256" key="4">
    <source>
        <dbReference type="ARBA" id="ARBA00022705"/>
    </source>
</evidence>
<dbReference type="PANTHER" id="PTHR28124:SF1">
    <property type="entry name" value="DNA REPLICATION REGULATOR SLD2"/>
    <property type="match status" value="1"/>
</dbReference>
<evidence type="ECO:0000313" key="10">
    <source>
        <dbReference type="EMBL" id="RFU77777.1"/>
    </source>
</evidence>
<dbReference type="STRING" id="490622.A0A395NPK7"/>
<gene>
    <name evidence="10" type="ORF">TARUN_4489</name>
</gene>
<protein>
    <recommendedName>
        <fullName evidence="3 8">DNA replication regulator SLD2</fullName>
    </recommendedName>
</protein>
<evidence type="ECO:0000256" key="7">
    <source>
        <dbReference type="ARBA" id="ARBA00025253"/>
    </source>
</evidence>
<dbReference type="AlphaFoldDB" id="A0A395NPK7"/>
<sequence length="473" mass="52560">MDEKLKKEYEARAQKVRADLKQWEADWAKTHDGKKPGREDIKNNPDIAQKYKDYNKLRDIIAGKLAPPSDVSVSKQKHDKRKSDVAPAETPMKRAKHAETPSKRLGAPNGDEYMNSPAISRKLFSPAPVTSIGPTPQRDGKVLGLFDLLVEKEFRSPLKGVKEAGRPASSHATPSKRRGSLNEDAIAKLGRTPSSASKRKLFSTPMKKRDGQNMVGTPTSVSKLQFDTPAFLKRHSLPTLDENTTFDAPPLRLPRKPLVRGLSEIVASLRKVEEEQLDEDLEALREAEADMESGGLAQPPLAAKPQKPEPQQDILEPDSQAKQLPLGGFDDEGMYDSPTEDAVDRDGRPIKVFKKKGQKRTTRRVNMRPVRTKRPTNLAEDKESDEEEDQDTIPDTQAHAGKSDVAGESDGEFEDGDDTQDAKAKKPAKQEGVVKKAARKVNQLAHANFHRLKLRNNGAKGGPGHNSRFRRRR</sequence>
<dbReference type="GO" id="GO:0006270">
    <property type="term" value="P:DNA replication initiation"/>
    <property type="evidence" value="ECO:0007669"/>
    <property type="project" value="UniProtKB-UniRule"/>
</dbReference>
<comment type="similarity">
    <text evidence="2 8">Belongs to the SLD2 family.</text>
</comment>
<dbReference type="GO" id="GO:0003688">
    <property type="term" value="F:DNA replication origin binding"/>
    <property type="evidence" value="ECO:0007669"/>
    <property type="project" value="TreeGrafter"/>
</dbReference>
<dbReference type="GO" id="GO:0003697">
    <property type="term" value="F:single-stranded DNA binding"/>
    <property type="evidence" value="ECO:0007669"/>
    <property type="project" value="TreeGrafter"/>
</dbReference>
<feature type="region of interest" description="Disordered" evidence="9">
    <location>
        <begin position="280"/>
        <end position="473"/>
    </location>
</feature>
<dbReference type="EMBL" id="PXOA01000253">
    <property type="protein sequence ID" value="RFU77777.1"/>
    <property type="molecule type" value="Genomic_DNA"/>
</dbReference>
<feature type="region of interest" description="Disordered" evidence="9">
    <location>
        <begin position="158"/>
        <end position="221"/>
    </location>
</feature>
<evidence type="ECO:0000313" key="11">
    <source>
        <dbReference type="Proteomes" id="UP000266272"/>
    </source>
</evidence>
<dbReference type="Proteomes" id="UP000266272">
    <property type="component" value="Unassembled WGS sequence"/>
</dbReference>
<accession>A0A395NPK7</accession>
<organism evidence="10 11">
    <name type="scientific">Trichoderma arundinaceum</name>
    <dbReference type="NCBI Taxonomy" id="490622"/>
    <lineage>
        <taxon>Eukaryota</taxon>
        <taxon>Fungi</taxon>
        <taxon>Dikarya</taxon>
        <taxon>Ascomycota</taxon>
        <taxon>Pezizomycotina</taxon>
        <taxon>Sordariomycetes</taxon>
        <taxon>Hypocreomycetidae</taxon>
        <taxon>Hypocreales</taxon>
        <taxon>Hypocreaceae</taxon>
        <taxon>Trichoderma</taxon>
    </lineage>
</organism>
<keyword evidence="4 8" id="KW-0235">DNA replication</keyword>
<dbReference type="GO" id="GO:0031261">
    <property type="term" value="C:DNA replication preinitiation complex"/>
    <property type="evidence" value="ECO:0007669"/>
    <property type="project" value="TreeGrafter"/>
</dbReference>
<keyword evidence="5 8" id="KW-0539">Nucleus</keyword>